<reference evidence="6" key="2">
    <citation type="submission" date="2023-07" db="EMBL/GenBank/DDBJ databases">
        <authorList>
            <person name="Sun H."/>
        </authorList>
    </citation>
    <scope>NUCLEOTIDE SEQUENCE</scope>
    <source>
        <strain evidence="6">05753</strain>
    </source>
</reference>
<keyword evidence="7" id="KW-1185">Reference proteome</keyword>
<comment type="subcellular location">
    <subcellularLocation>
        <location evidence="1">Cell envelope</location>
    </subcellularLocation>
</comment>
<accession>A0ABT8T4Q8</accession>
<dbReference type="InterPro" id="IPR028082">
    <property type="entry name" value="Peripla_BP_I"/>
</dbReference>
<dbReference type="EMBL" id="JAUKWQ010000023">
    <property type="protein sequence ID" value="MDO1585686.1"/>
    <property type="molecule type" value="Genomic_DNA"/>
</dbReference>
<comment type="similarity">
    <text evidence="2">Belongs to the bacterial solute-binding protein 2 family.</text>
</comment>
<proteinExistence type="inferred from homology"/>
<dbReference type="RefSeq" id="WP_288972404.1">
    <property type="nucleotide sequence ID" value="NZ_JAUKWQ010000023.1"/>
</dbReference>
<organism evidence="6 7">
    <name type="scientific">Rhizobium oryzicola</name>
    <dbReference type="NCBI Taxonomy" id="1232668"/>
    <lineage>
        <taxon>Bacteria</taxon>
        <taxon>Pseudomonadati</taxon>
        <taxon>Pseudomonadota</taxon>
        <taxon>Alphaproteobacteria</taxon>
        <taxon>Hyphomicrobiales</taxon>
        <taxon>Rhizobiaceae</taxon>
        <taxon>Rhizobium/Agrobacterium group</taxon>
        <taxon>Rhizobium</taxon>
    </lineage>
</organism>
<sequence length="355" mass="37471">MKFNLLRKLALGTLALAGLFAAALPAQSADQKKYTIYLSNSVIGNDWLQQMLRSAEVSVKKGPLAGRVDLHIETVENTVQAQINSLNNIIAAKPDAIIVHAGSVSALDPTLERACAAGIVVVSFSQVVTAPCPWKVNTDWTSTNHDIPVWLAEVLGGKGKIIVDRGLPGSPISEASNKEIEAVLAKYPGIEVVGWYTSNYELGAEQAGVAALLAANPQIDGILTAGYGTGAIQALKDAGRPMVPIVMFAYNGSATACAQEPGLKCMIYTHPPYLSADAIKLAVDVLDGHPPANNLTENNYPRLTTDVVKGDFSKGAEFIKLEIGKNVFPDLPPGLVLPASPAWLDITPQEAAGTN</sequence>
<dbReference type="SUPFAM" id="SSF53822">
    <property type="entry name" value="Periplasmic binding protein-like I"/>
    <property type="match status" value="1"/>
</dbReference>
<feature type="domain" description="Periplasmic binding protein" evidence="5">
    <location>
        <begin position="36"/>
        <end position="289"/>
    </location>
</feature>
<name>A0ABT8T4Q8_9HYPH</name>
<feature type="signal peptide" evidence="4">
    <location>
        <begin position="1"/>
        <end position="28"/>
    </location>
</feature>
<dbReference type="Proteomes" id="UP001169006">
    <property type="component" value="Unassembled WGS sequence"/>
</dbReference>
<evidence type="ECO:0000259" key="5">
    <source>
        <dbReference type="Pfam" id="PF13407"/>
    </source>
</evidence>
<evidence type="ECO:0000256" key="1">
    <source>
        <dbReference type="ARBA" id="ARBA00004196"/>
    </source>
</evidence>
<evidence type="ECO:0000313" key="7">
    <source>
        <dbReference type="Proteomes" id="UP001169006"/>
    </source>
</evidence>
<comment type="caution">
    <text evidence="6">The sequence shown here is derived from an EMBL/GenBank/DDBJ whole genome shotgun (WGS) entry which is preliminary data.</text>
</comment>
<feature type="chain" id="PRO_5047138775" evidence="4">
    <location>
        <begin position="29"/>
        <end position="355"/>
    </location>
</feature>
<dbReference type="PANTHER" id="PTHR46847">
    <property type="entry name" value="D-ALLOSE-BINDING PERIPLASMIC PROTEIN-RELATED"/>
    <property type="match status" value="1"/>
</dbReference>
<gene>
    <name evidence="6" type="ORF">Q2T52_26675</name>
</gene>
<evidence type="ECO:0000256" key="2">
    <source>
        <dbReference type="ARBA" id="ARBA00007639"/>
    </source>
</evidence>
<protein>
    <submittedName>
        <fullName evidence="6">Substrate-binding domain-containing protein</fullName>
    </submittedName>
</protein>
<dbReference type="Pfam" id="PF13407">
    <property type="entry name" value="Peripla_BP_4"/>
    <property type="match status" value="1"/>
</dbReference>
<dbReference type="Gene3D" id="3.40.50.2300">
    <property type="match status" value="2"/>
</dbReference>
<evidence type="ECO:0000256" key="4">
    <source>
        <dbReference type="SAM" id="SignalP"/>
    </source>
</evidence>
<dbReference type="InterPro" id="IPR025997">
    <property type="entry name" value="SBP_2_dom"/>
</dbReference>
<evidence type="ECO:0000313" key="6">
    <source>
        <dbReference type="EMBL" id="MDO1585686.1"/>
    </source>
</evidence>
<keyword evidence="3 4" id="KW-0732">Signal</keyword>
<reference evidence="6" key="1">
    <citation type="journal article" date="2015" name="Int. J. Syst. Evol. Microbiol.">
        <title>Rhizobium oryzicola sp. nov., potential plant-growth-promoting endophytic bacteria isolated from rice roots.</title>
        <authorList>
            <person name="Zhang X.X."/>
            <person name="Gao J.S."/>
            <person name="Cao Y.H."/>
            <person name="Sheirdil R.A."/>
            <person name="Wang X.C."/>
            <person name="Zhang L."/>
        </authorList>
    </citation>
    <scope>NUCLEOTIDE SEQUENCE</scope>
    <source>
        <strain evidence="6">05753</strain>
    </source>
</reference>
<evidence type="ECO:0000256" key="3">
    <source>
        <dbReference type="ARBA" id="ARBA00022729"/>
    </source>
</evidence>
<dbReference type="PANTHER" id="PTHR46847:SF1">
    <property type="entry name" value="D-ALLOSE-BINDING PERIPLASMIC PROTEIN-RELATED"/>
    <property type="match status" value="1"/>
</dbReference>